<organism evidence="1 2">
    <name type="scientific">Mycolicibacterium thermoresistibile</name>
    <name type="common">Mycobacterium thermoresistibile</name>
    <dbReference type="NCBI Taxonomy" id="1797"/>
    <lineage>
        <taxon>Bacteria</taxon>
        <taxon>Bacillati</taxon>
        <taxon>Actinomycetota</taxon>
        <taxon>Actinomycetes</taxon>
        <taxon>Mycobacteriales</taxon>
        <taxon>Mycobacteriaceae</taxon>
        <taxon>Mycolicibacterium</taxon>
    </lineage>
</organism>
<name>A0A124E8K3_MYCTH</name>
<gene>
    <name evidence="1" type="ORF">RMCT_2970</name>
</gene>
<dbReference type="Proteomes" id="UP000069654">
    <property type="component" value="Unassembled WGS sequence"/>
</dbReference>
<reference evidence="1 2" key="1">
    <citation type="journal article" date="2016" name="Genome Announc.">
        <title>Draft Genome Sequences of Five Rapidly Growing Mycobacterium Species, M. thermoresistibile, M. fortuitum subsp. acetamidolyticum, M. canariasense, M. brisbanense, and M. novocastrense.</title>
        <authorList>
            <person name="Katahira K."/>
            <person name="Ogura Y."/>
            <person name="Gotoh Y."/>
            <person name="Hayashi T."/>
        </authorList>
    </citation>
    <scope>NUCLEOTIDE SEQUENCE [LARGE SCALE GENOMIC DNA]</scope>
    <source>
        <strain evidence="1 2">JCM6362</strain>
    </source>
</reference>
<dbReference type="STRING" id="1797.RMCT_2970"/>
<protein>
    <submittedName>
        <fullName evidence="1">Uncharacterized protein</fullName>
    </submittedName>
</protein>
<reference evidence="2" key="2">
    <citation type="submission" date="2016-02" db="EMBL/GenBank/DDBJ databases">
        <title>Draft genome sequence of five rapidly growing Mycobacterium species.</title>
        <authorList>
            <person name="Katahira K."/>
            <person name="Gotou Y."/>
            <person name="Iida K."/>
            <person name="Ogura Y."/>
            <person name="Hayashi T."/>
        </authorList>
    </citation>
    <scope>NUCLEOTIDE SEQUENCE [LARGE SCALE GENOMIC DNA]</scope>
    <source>
        <strain evidence="2">JCM6362</strain>
    </source>
</reference>
<evidence type="ECO:0000313" key="1">
    <source>
        <dbReference type="EMBL" id="GAT16001.1"/>
    </source>
</evidence>
<accession>A0A124E8K3</accession>
<sequence>MDPRARAPESAQEEIAVDVSTAEVDRQALIKRLKSLVTVPMTGDETAAVRSVKAQYKEKTNVDLRDEVALEWVREARAANN</sequence>
<evidence type="ECO:0000313" key="2">
    <source>
        <dbReference type="Proteomes" id="UP000069654"/>
    </source>
</evidence>
<proteinExistence type="predicted"/>
<comment type="caution">
    <text evidence="1">The sequence shown here is derived from an EMBL/GenBank/DDBJ whole genome shotgun (WGS) entry which is preliminary data.</text>
</comment>
<dbReference type="EMBL" id="BCTB01000027">
    <property type="protein sequence ID" value="GAT16001.1"/>
    <property type="molecule type" value="Genomic_DNA"/>
</dbReference>
<dbReference type="AlphaFoldDB" id="A0A124E8K3"/>